<comment type="subunit">
    <text evidence="5">Component of a multi-subunit COQ enzyme complex, composed of at least COQ3, COQ4, COQ5, COQ6, COQ7 and COQ9. Interacts with PYURF; the interaction is direct, stabilizes COQ5 protein and associates PYURF with COQ enzyme complex.</text>
</comment>
<name>A0A482X2L0_LAOST</name>
<evidence type="ECO:0000256" key="4">
    <source>
        <dbReference type="ARBA" id="ARBA00022691"/>
    </source>
</evidence>
<dbReference type="PANTHER" id="PTHR43591">
    <property type="entry name" value="METHYLTRANSFERASE"/>
    <property type="match status" value="1"/>
</dbReference>
<feature type="binding site" evidence="6">
    <location>
        <begin position="174"/>
        <end position="175"/>
    </location>
    <ligand>
        <name>S-adenosyl-L-methionine</name>
        <dbReference type="ChEBI" id="CHEBI:59789"/>
    </ligand>
</feature>
<comment type="pathway">
    <text evidence="6">Cofactor biosynthesis; ubiquinone biosynthesis.</text>
</comment>
<evidence type="ECO:0000256" key="5">
    <source>
        <dbReference type="ARBA" id="ARBA00046387"/>
    </source>
</evidence>
<keyword evidence="4 6" id="KW-0949">S-adenosyl-L-methionine</keyword>
<evidence type="ECO:0000313" key="7">
    <source>
        <dbReference type="EMBL" id="RZF39836.1"/>
    </source>
</evidence>
<dbReference type="FunFam" id="3.40.50.150:FF:000064">
    <property type="entry name" value="2-methoxy-6-polyprenyl-1,4-benzoquinol methylase, mitochondrial"/>
    <property type="match status" value="1"/>
</dbReference>
<dbReference type="OrthoDB" id="6329284at2759"/>
<keyword evidence="6" id="KW-0472">Membrane</keyword>
<proteinExistence type="inferred from homology"/>
<dbReference type="SUPFAM" id="SSF53335">
    <property type="entry name" value="S-adenosyl-L-methionine-dependent methyltransferases"/>
    <property type="match status" value="1"/>
</dbReference>
<dbReference type="EC" id="2.1.1.201" evidence="6"/>
<dbReference type="Proteomes" id="UP000291343">
    <property type="component" value="Unassembled WGS sequence"/>
</dbReference>
<dbReference type="InParanoid" id="A0A482X2L0"/>
<evidence type="ECO:0000313" key="8">
    <source>
        <dbReference type="Proteomes" id="UP000291343"/>
    </source>
</evidence>
<dbReference type="AlphaFoldDB" id="A0A482X2L0"/>
<dbReference type="NCBIfam" id="TIGR01934">
    <property type="entry name" value="MenG_MenH_UbiE"/>
    <property type="match status" value="1"/>
</dbReference>
<comment type="caution">
    <text evidence="6">Lacks conserved residue(s) required for the propagation of feature annotation.</text>
</comment>
<dbReference type="InterPro" id="IPR029063">
    <property type="entry name" value="SAM-dependent_MTases_sf"/>
</dbReference>
<evidence type="ECO:0000256" key="1">
    <source>
        <dbReference type="ARBA" id="ARBA00022603"/>
    </source>
</evidence>
<dbReference type="CDD" id="cd02440">
    <property type="entry name" value="AdoMet_MTases"/>
    <property type="match status" value="1"/>
</dbReference>
<organism evidence="7 8">
    <name type="scientific">Laodelphax striatellus</name>
    <name type="common">Small brown planthopper</name>
    <name type="synonym">Delphax striatella</name>
    <dbReference type="NCBI Taxonomy" id="195883"/>
    <lineage>
        <taxon>Eukaryota</taxon>
        <taxon>Metazoa</taxon>
        <taxon>Ecdysozoa</taxon>
        <taxon>Arthropoda</taxon>
        <taxon>Hexapoda</taxon>
        <taxon>Insecta</taxon>
        <taxon>Pterygota</taxon>
        <taxon>Neoptera</taxon>
        <taxon>Paraneoptera</taxon>
        <taxon>Hemiptera</taxon>
        <taxon>Auchenorrhyncha</taxon>
        <taxon>Fulgoroidea</taxon>
        <taxon>Delphacidae</taxon>
        <taxon>Criomorphinae</taxon>
        <taxon>Laodelphax</taxon>
    </lineage>
</organism>
<protein>
    <recommendedName>
        <fullName evidence="6">2-methoxy-6-polyprenyl-1,4-benzoquinol methylase, mitochondrial</fullName>
        <ecNumber evidence="6">2.1.1.201</ecNumber>
    </recommendedName>
    <alternativeName>
        <fullName evidence="6">Ubiquinone biosynthesis methyltransferase COQ5</fullName>
    </alternativeName>
</protein>
<sequence>MPSKIFRYQFLSDTFIMFSRIRSSASRFKNLPKRFESSTNYQPPTENKTHFGFQTVDEDAKSSKVHAVFESVASSYDLMNDAMSFGIHRVWKDTFMLRMSPTPGTKLLDVAGGTGDIAFRYLNFLKSETSFSDNKMKSSVTVSDINQAMLDVGKRRADKLGFITGEDIDWLLADAENLPIEDETYSAYTIAFGIRNVTHIDKVLDEAYRVLKPGGRFMCLEFSHVNNEALQWMYDQYSFQMIPVMGQVIAGEWKAYQYLVESIRKFPNQENFKEMIQAAGFSQVTYENMTFGVVAIHSAFKL</sequence>
<dbReference type="GO" id="GO:0031314">
    <property type="term" value="C:extrinsic component of mitochondrial inner membrane"/>
    <property type="evidence" value="ECO:0007669"/>
    <property type="project" value="UniProtKB-UniRule"/>
</dbReference>
<accession>A0A482X2L0</accession>
<comment type="subcellular location">
    <subcellularLocation>
        <location evidence="6">Mitochondrion inner membrane</location>
        <topology evidence="6">Peripheral membrane protein</topology>
        <orientation evidence="6">Matrix side</orientation>
    </subcellularLocation>
</comment>
<comment type="similarity">
    <text evidence="6">Belongs to the class I-like SAM-binding methyltransferase superfamily. MenG/UbiE family.</text>
</comment>
<keyword evidence="1 6" id="KW-0489">Methyltransferase</keyword>
<evidence type="ECO:0000256" key="2">
    <source>
        <dbReference type="ARBA" id="ARBA00022679"/>
    </source>
</evidence>
<comment type="caution">
    <text evidence="7">The sequence shown here is derived from an EMBL/GenBank/DDBJ whole genome shotgun (WGS) entry which is preliminary data.</text>
</comment>
<keyword evidence="8" id="KW-1185">Reference proteome</keyword>
<reference evidence="7 8" key="1">
    <citation type="journal article" date="2017" name="Gigascience">
        <title>Genome sequence of the small brown planthopper, Laodelphax striatellus.</title>
        <authorList>
            <person name="Zhu J."/>
            <person name="Jiang F."/>
            <person name="Wang X."/>
            <person name="Yang P."/>
            <person name="Bao Y."/>
            <person name="Zhao W."/>
            <person name="Wang W."/>
            <person name="Lu H."/>
            <person name="Wang Q."/>
            <person name="Cui N."/>
            <person name="Li J."/>
            <person name="Chen X."/>
            <person name="Luo L."/>
            <person name="Yu J."/>
            <person name="Kang L."/>
            <person name="Cui F."/>
        </authorList>
    </citation>
    <scope>NUCLEOTIDE SEQUENCE [LARGE SCALE GENOMIC DNA]</scope>
    <source>
        <strain evidence="7">Lst14</strain>
    </source>
</reference>
<dbReference type="GO" id="GO:0032259">
    <property type="term" value="P:methylation"/>
    <property type="evidence" value="ECO:0007669"/>
    <property type="project" value="UniProtKB-KW"/>
</dbReference>
<comment type="function">
    <text evidence="6">Methyltransferase required for the conversion of 2-polyprenyl-6-methoxy-1,4-benzoquinol (DDMQH2) to 2-polyprenyl-3-methyl-6-methoxy-1,4-benzoquinol (DMQH2).</text>
</comment>
<dbReference type="STRING" id="195883.A0A482X2L0"/>
<dbReference type="PROSITE" id="PS01183">
    <property type="entry name" value="UBIE_1"/>
    <property type="match status" value="1"/>
</dbReference>
<dbReference type="PANTHER" id="PTHR43591:SF24">
    <property type="entry name" value="2-METHOXY-6-POLYPRENYL-1,4-BENZOQUINOL METHYLASE, MITOCHONDRIAL"/>
    <property type="match status" value="1"/>
</dbReference>
<dbReference type="SMR" id="A0A482X2L0"/>
<dbReference type="HAMAP" id="MF_01813">
    <property type="entry name" value="MenG_UbiE_methyltr"/>
    <property type="match status" value="1"/>
</dbReference>
<gene>
    <name evidence="6" type="primary">coq5</name>
    <name evidence="7" type="ORF">LSTR_LSTR000484</name>
</gene>
<feature type="binding site" evidence="6">
    <location>
        <position position="114"/>
    </location>
    <ligand>
        <name>S-adenosyl-L-methionine</name>
        <dbReference type="ChEBI" id="CHEBI:59789"/>
    </ligand>
</feature>
<dbReference type="Gene3D" id="3.40.50.150">
    <property type="entry name" value="Vaccinia Virus protein VP39"/>
    <property type="match status" value="1"/>
</dbReference>
<evidence type="ECO:0000256" key="3">
    <source>
        <dbReference type="ARBA" id="ARBA00022688"/>
    </source>
</evidence>
<dbReference type="InterPro" id="IPR004033">
    <property type="entry name" value="UbiE/COQ5_MeTrFase"/>
</dbReference>
<keyword evidence="3 6" id="KW-0831">Ubiquinone biosynthesis</keyword>
<dbReference type="PROSITE" id="PS51608">
    <property type="entry name" value="SAM_MT_UBIE"/>
    <property type="match status" value="1"/>
</dbReference>
<dbReference type="EMBL" id="QKKF02019547">
    <property type="protein sequence ID" value="RZF39836.1"/>
    <property type="molecule type" value="Genomic_DNA"/>
</dbReference>
<dbReference type="InterPro" id="IPR023576">
    <property type="entry name" value="UbiE/COQ5_MeTrFase_CS"/>
</dbReference>
<keyword evidence="6" id="KW-0999">Mitochondrion inner membrane</keyword>
<dbReference type="UniPathway" id="UPA00232"/>
<keyword evidence="6" id="KW-0496">Mitochondrion</keyword>
<feature type="binding site" evidence="6">
    <location>
        <position position="144"/>
    </location>
    <ligand>
        <name>S-adenosyl-L-methionine</name>
        <dbReference type="ChEBI" id="CHEBI:59789"/>
    </ligand>
</feature>
<comment type="catalytic activity">
    <reaction evidence="6">
        <text>a 2-methoxy-6-(all-trans-polyprenyl)benzene-1,4-diol + S-adenosyl-L-methionine = a 5-methoxy-2-methyl-3-(all-trans-polyprenyl)benzene-1,4-diol + S-adenosyl-L-homocysteine + H(+)</text>
        <dbReference type="Rhea" id="RHEA:28286"/>
        <dbReference type="Rhea" id="RHEA-COMP:10858"/>
        <dbReference type="Rhea" id="RHEA-COMP:10859"/>
        <dbReference type="ChEBI" id="CHEBI:15378"/>
        <dbReference type="ChEBI" id="CHEBI:57856"/>
        <dbReference type="ChEBI" id="CHEBI:59789"/>
        <dbReference type="ChEBI" id="CHEBI:84166"/>
        <dbReference type="ChEBI" id="CHEBI:84167"/>
        <dbReference type="EC" id="2.1.1.201"/>
    </reaction>
</comment>
<dbReference type="PROSITE" id="PS01184">
    <property type="entry name" value="UBIE_2"/>
    <property type="match status" value="1"/>
</dbReference>
<dbReference type="GO" id="GO:0008425">
    <property type="term" value="F:2-methoxy-6-polyprenyl-1,4-benzoquinol methyltransferase activity"/>
    <property type="evidence" value="ECO:0007669"/>
    <property type="project" value="UniProtKB-UniRule"/>
</dbReference>
<keyword evidence="2 6" id="KW-0808">Transferase</keyword>
<evidence type="ECO:0000256" key="6">
    <source>
        <dbReference type="HAMAP-Rule" id="MF_03191"/>
    </source>
</evidence>
<dbReference type="FunCoup" id="A0A482X2L0">
    <property type="interactions" value="1372"/>
</dbReference>
<dbReference type="NCBIfam" id="NF001244">
    <property type="entry name" value="PRK00216.1-5"/>
    <property type="match status" value="1"/>
</dbReference>
<dbReference type="Pfam" id="PF01209">
    <property type="entry name" value="Ubie_methyltran"/>
    <property type="match status" value="1"/>
</dbReference>